<dbReference type="PROSITE" id="PS50235">
    <property type="entry name" value="USP_3"/>
    <property type="match status" value="1"/>
</dbReference>
<dbReference type="InterPro" id="IPR028889">
    <property type="entry name" value="USP"/>
</dbReference>
<dbReference type="InterPro" id="IPR050185">
    <property type="entry name" value="Ub_carboxyl-term_hydrolase"/>
</dbReference>
<evidence type="ECO:0000313" key="9">
    <source>
        <dbReference type="WBParaSite" id="DME_0000876001-mRNA-1"/>
    </source>
</evidence>
<evidence type="ECO:0000256" key="3">
    <source>
        <dbReference type="SAM" id="MobiDB-lite"/>
    </source>
</evidence>
<dbReference type="SUPFAM" id="SSF54001">
    <property type="entry name" value="Cysteine proteinases"/>
    <property type="match status" value="1"/>
</dbReference>
<feature type="domain" description="USP" evidence="4">
    <location>
        <begin position="65"/>
        <end position="550"/>
    </location>
</feature>
<dbReference type="PROSITE" id="PS51283">
    <property type="entry name" value="DUSP"/>
    <property type="match status" value="2"/>
</dbReference>
<evidence type="ECO:0000313" key="6">
    <source>
        <dbReference type="EMBL" id="VDN52678.1"/>
    </source>
</evidence>
<dbReference type="PANTHER" id="PTHR21646">
    <property type="entry name" value="UBIQUITIN CARBOXYL-TERMINAL HYDROLASE"/>
    <property type="match status" value="1"/>
</dbReference>
<dbReference type="InterPro" id="IPR018200">
    <property type="entry name" value="USP_CS"/>
</dbReference>
<dbReference type="PROSITE" id="PS00972">
    <property type="entry name" value="USP_1"/>
    <property type="match status" value="1"/>
</dbReference>
<comment type="catalytic activity">
    <reaction evidence="1 2">
        <text>Thiol-dependent hydrolysis of ester, thioester, amide, peptide and isopeptide bonds formed by the C-terminal Gly of ubiquitin (a 76-residue protein attached to proteins as an intracellular targeting signal).</text>
        <dbReference type="EC" id="3.4.19.12"/>
    </reaction>
</comment>
<dbReference type="InterPro" id="IPR038765">
    <property type="entry name" value="Papain-like_cys_pep_sf"/>
</dbReference>
<keyword evidence="2" id="KW-0833">Ubl conjugation pathway</keyword>
<dbReference type="EMBL" id="UYYG01000072">
    <property type="protein sequence ID" value="VDN52678.1"/>
    <property type="molecule type" value="Genomic_DNA"/>
</dbReference>
<dbReference type="InterPro" id="IPR006615">
    <property type="entry name" value="Pept_C19_DUSP"/>
</dbReference>
<reference evidence="9" key="1">
    <citation type="submission" date="2016-04" db="UniProtKB">
        <authorList>
            <consortium name="WormBaseParasite"/>
        </authorList>
    </citation>
    <scope>IDENTIFICATION</scope>
</reference>
<organism evidence="7 9">
    <name type="scientific">Dracunculus medinensis</name>
    <name type="common">Guinea worm</name>
    <dbReference type="NCBI Taxonomy" id="318479"/>
    <lineage>
        <taxon>Eukaryota</taxon>
        <taxon>Metazoa</taxon>
        <taxon>Ecdysozoa</taxon>
        <taxon>Nematoda</taxon>
        <taxon>Chromadorea</taxon>
        <taxon>Rhabditida</taxon>
        <taxon>Spirurina</taxon>
        <taxon>Dracunculoidea</taxon>
        <taxon>Dracunculidae</taxon>
        <taxon>Dracunculus</taxon>
    </lineage>
</organism>
<gene>
    <name evidence="6" type="ORF">DME_LOCUS2651</name>
</gene>
<dbReference type="STRING" id="318479.A0A0N4ULS2"/>
<accession>A0A0N4ULS2</accession>
<protein>
    <recommendedName>
        <fullName evidence="2">Ubiquitin carboxyl-terminal hydrolase</fullName>
        <ecNumber evidence="2">3.4.19.12</ecNumber>
    </recommendedName>
</protein>
<keyword evidence="2" id="KW-0645">Protease</keyword>
<feature type="compositionally biased region" description="Polar residues" evidence="3">
    <location>
        <begin position="244"/>
        <end position="253"/>
    </location>
</feature>
<evidence type="ECO:0000259" key="5">
    <source>
        <dbReference type="PROSITE" id="PS51283"/>
    </source>
</evidence>
<evidence type="ECO:0000313" key="7">
    <source>
        <dbReference type="Proteomes" id="UP000038040"/>
    </source>
</evidence>
<dbReference type="SUPFAM" id="SSF143791">
    <property type="entry name" value="DUSP-like"/>
    <property type="match status" value="2"/>
</dbReference>
<dbReference type="GO" id="GO:0016579">
    <property type="term" value="P:protein deubiquitination"/>
    <property type="evidence" value="ECO:0007669"/>
    <property type="project" value="InterPro"/>
</dbReference>
<dbReference type="GO" id="GO:0006508">
    <property type="term" value="P:proteolysis"/>
    <property type="evidence" value="ECO:0007669"/>
    <property type="project" value="UniProtKB-KW"/>
</dbReference>
<dbReference type="GO" id="GO:0004843">
    <property type="term" value="F:cysteine-type deubiquitinase activity"/>
    <property type="evidence" value="ECO:0007669"/>
    <property type="project" value="UniProtKB-UniRule"/>
</dbReference>
<feature type="domain" description="DUSP" evidence="5">
    <location>
        <begin position="556"/>
        <end position="653"/>
    </location>
</feature>
<dbReference type="WBParaSite" id="DME_0000876001-mRNA-1">
    <property type="protein sequence ID" value="DME_0000876001-mRNA-1"/>
    <property type="gene ID" value="DME_0000876001"/>
</dbReference>
<dbReference type="Gene3D" id="3.90.70.10">
    <property type="entry name" value="Cysteine proteinases"/>
    <property type="match status" value="1"/>
</dbReference>
<reference evidence="6 8" key="2">
    <citation type="submission" date="2018-11" db="EMBL/GenBank/DDBJ databases">
        <authorList>
            <consortium name="Pathogen Informatics"/>
        </authorList>
    </citation>
    <scope>NUCLEOTIDE SEQUENCE [LARGE SCALE GENOMIC DNA]</scope>
</reference>
<evidence type="ECO:0000313" key="8">
    <source>
        <dbReference type="Proteomes" id="UP000274756"/>
    </source>
</evidence>
<name>A0A0N4ULS2_DRAME</name>
<keyword evidence="2" id="KW-0788">Thiol protease</keyword>
<dbReference type="OrthoDB" id="21192at2759"/>
<dbReference type="Proteomes" id="UP000038040">
    <property type="component" value="Unplaced"/>
</dbReference>
<dbReference type="Pfam" id="PF06337">
    <property type="entry name" value="DUSP"/>
    <property type="match status" value="2"/>
</dbReference>
<keyword evidence="8" id="KW-1185">Reference proteome</keyword>
<proteinExistence type="inferred from homology"/>
<dbReference type="InterPro" id="IPR001394">
    <property type="entry name" value="Peptidase_C19_UCH"/>
</dbReference>
<evidence type="ECO:0000256" key="1">
    <source>
        <dbReference type="ARBA" id="ARBA00000707"/>
    </source>
</evidence>
<dbReference type="InterPro" id="IPR035927">
    <property type="entry name" value="DUSP-like_sf"/>
</dbReference>
<dbReference type="PROSITE" id="PS00973">
    <property type="entry name" value="USP_2"/>
    <property type="match status" value="1"/>
</dbReference>
<sequence length="849" mass="97692">MDDLIKNCDNGPKHDGRNVVQAQIKELVQAVQSIEGRVFNDHGDIMSTVVLDEDESDQIYPCGLTGLCNLGNTCYFNASVQALSNCLPLSDFFLSHQSLAPFASLAAQRGKEPPMARSFRLLLQAIWSPRRNGYTNPQQLLMQIRLFYPQFRGWMQQDAQEFIRYFLDTLHQELKQPVYPWEIRDRSNPLLSHEAFHLDSSLLRSHSKIFTYSKGKTSYSRRDSSTSSSNSYNSVETRYETADSGWSSEGDNSSKYKKNRSIEALDTRSSEIPSDPFSSGDITISASNFMERPIRYRSIISDVFDGQLCSTVKCLTCHHLSETNEIFQDLSLSIPTKDQLNHTVAHSSFVKDDATEYKNEKEFTSTSALSYMSIGLQWILWLTSFWLYILYNYLFETPVSLFDALNAFFTPDNLRGDNMYSCENCSKLRDGIKVCRITRLPEILCIHLKRFRHDSSYSSKISTGVTFPLNDLDLSSFMSKSASISDHYAIFDLCAFITHRGGGIESGHYVAYCKNQYDECWYEFDDSVVTKVEAADVATKEAYVLFYQKRQRPFMNHIKNQMKRLVEMEKTGTYKSFKISSNYYISREWLHRLSTFSYPGPITNHDFLCQHSQILPHRAANLTSYCAYVNEDVWIYLSEKFGGGPACSELHYCIPCQKSYLHLRCKRENELKMVKEIKRRVRMTSRSFPHLTYDYYLPPNAISKAWMDKWRDFIKSESIDPPPAIDNSLMLYSDSKSSTIRFRSNSQHLRISRELWLFFVQTYGGGPEVFCVQNVHPSKEEVEQLVNAVDFKIAEAMRSISLRKHTVGADELKLDFLVKNEMELHDVSLKLPDGLSGASDRDLSNCEVR</sequence>
<feature type="region of interest" description="Disordered" evidence="3">
    <location>
        <begin position="243"/>
        <end position="276"/>
    </location>
</feature>
<dbReference type="Gene3D" id="3.30.2230.10">
    <property type="entry name" value="DUSP-like"/>
    <property type="match status" value="2"/>
</dbReference>
<dbReference type="EC" id="3.4.19.12" evidence="2"/>
<dbReference type="PANTHER" id="PTHR21646:SF86">
    <property type="entry name" value="UBIQUITIN CARBOXYL-TERMINAL HYDROLASE"/>
    <property type="match status" value="1"/>
</dbReference>
<dbReference type="Proteomes" id="UP000274756">
    <property type="component" value="Unassembled WGS sequence"/>
</dbReference>
<dbReference type="Pfam" id="PF00443">
    <property type="entry name" value="UCH"/>
    <property type="match status" value="1"/>
</dbReference>
<dbReference type="CDD" id="cd02674">
    <property type="entry name" value="Peptidase_C19R"/>
    <property type="match status" value="1"/>
</dbReference>
<feature type="domain" description="DUSP" evidence="5">
    <location>
        <begin position="672"/>
        <end position="775"/>
    </location>
</feature>
<feature type="compositionally biased region" description="Basic and acidic residues" evidence="3">
    <location>
        <begin position="260"/>
        <end position="269"/>
    </location>
</feature>
<comment type="similarity">
    <text evidence="2">Belongs to the peptidase C19 family.</text>
</comment>
<dbReference type="SMART" id="SM00695">
    <property type="entry name" value="DUSP"/>
    <property type="match status" value="2"/>
</dbReference>
<keyword evidence="2" id="KW-0378">Hydrolase</keyword>
<evidence type="ECO:0000259" key="4">
    <source>
        <dbReference type="PROSITE" id="PS50235"/>
    </source>
</evidence>
<dbReference type="AlphaFoldDB" id="A0A0N4ULS2"/>
<evidence type="ECO:0000256" key="2">
    <source>
        <dbReference type="RuleBase" id="RU366025"/>
    </source>
</evidence>